<dbReference type="Proteomes" id="UP000054561">
    <property type="component" value="Unassembled WGS sequence"/>
</dbReference>
<evidence type="ECO:0000313" key="2">
    <source>
        <dbReference type="EMBL" id="KJP88302.1"/>
    </source>
</evidence>
<organism evidence="2 3">
    <name type="scientific">Plasmodium fragile</name>
    <dbReference type="NCBI Taxonomy" id="5857"/>
    <lineage>
        <taxon>Eukaryota</taxon>
        <taxon>Sar</taxon>
        <taxon>Alveolata</taxon>
        <taxon>Apicomplexa</taxon>
        <taxon>Aconoidasida</taxon>
        <taxon>Haemosporida</taxon>
        <taxon>Plasmodiidae</taxon>
        <taxon>Plasmodium</taxon>
        <taxon>Plasmodium (Plasmodium)</taxon>
    </lineage>
</organism>
<dbReference type="GeneID" id="24267397"/>
<dbReference type="OMA" id="KQFQKWL"/>
<dbReference type="OrthoDB" id="386534at2759"/>
<reference evidence="2 3" key="1">
    <citation type="submission" date="2014-03" db="EMBL/GenBank/DDBJ databases">
        <title>The Genome Sequence of Plasmodium fragile nilgiri.</title>
        <authorList>
            <consortium name="The Broad Institute Genomics Platform"/>
            <consortium name="The Broad Institute Genome Sequencing Center for Infectious Disease"/>
            <person name="Neafsey D."/>
            <person name="Duraisingh M."/>
            <person name="Young S.K."/>
            <person name="Zeng Q."/>
            <person name="Gargeya S."/>
            <person name="Abouelleil A."/>
            <person name="Alvarado L."/>
            <person name="Chapman S.B."/>
            <person name="Gainer-Dewar J."/>
            <person name="Goldberg J."/>
            <person name="Griggs A."/>
            <person name="Gujja S."/>
            <person name="Hansen M."/>
            <person name="Howarth C."/>
            <person name="Imamovic A."/>
            <person name="Larimer J."/>
            <person name="Pearson M."/>
            <person name="Poon T.W."/>
            <person name="Priest M."/>
            <person name="Roberts A."/>
            <person name="Saif S."/>
            <person name="Shea T."/>
            <person name="Sykes S."/>
            <person name="Wortman J."/>
            <person name="Nusbaum C."/>
            <person name="Birren B."/>
        </authorList>
    </citation>
    <scope>NUCLEOTIDE SEQUENCE [LARGE SCALE GENOMIC DNA]</scope>
    <source>
        <strain evidence="3">nilgiri</strain>
    </source>
</reference>
<dbReference type="AlphaFoldDB" id="A0A0D9QND1"/>
<keyword evidence="3" id="KW-1185">Reference proteome</keyword>
<evidence type="ECO:0000259" key="1">
    <source>
        <dbReference type="Pfam" id="PF12319"/>
    </source>
</evidence>
<dbReference type="InterPro" id="IPR022089">
    <property type="entry name" value="Plasmodium-antigen_C"/>
</dbReference>
<evidence type="ECO:0000313" key="3">
    <source>
        <dbReference type="Proteomes" id="UP000054561"/>
    </source>
</evidence>
<feature type="domain" description="Tryptophan/threonine-rich plasmodium antigen C-terminal" evidence="1">
    <location>
        <begin position="120"/>
        <end position="246"/>
    </location>
</feature>
<dbReference type="EMBL" id="KQ001663">
    <property type="protein sequence ID" value="KJP88302.1"/>
    <property type="molecule type" value="Genomic_DNA"/>
</dbReference>
<proteinExistence type="predicted"/>
<dbReference type="VEuPathDB" id="PlasmoDB:AK88_02083"/>
<protein>
    <recommendedName>
        <fullName evidence="1">Tryptophan/threonine-rich plasmodium antigen C-terminal domain-containing protein</fullName>
    </recommendedName>
</protein>
<sequence length="312" mass="37190">MAKNNSKKVFKQKINAISYKIYFTLTIITKNRNNGEDIQKKEPSVEGNEQVATGDKDAIGLSDAIQVGNINITNEGIPPCSGECPNSEFQDLVNEVIPPPAQAPLPLQTETPTGHKLTHWNQWMQQAKSDFSGYQGKMNTHRHEWTKEKEDELQKFCKYLEKRWMSYTGNIDRACKSNFLQTAKRWNTKQWDKWMKSEGKHHMNKQFQKWLDYNKYKLQDWNKSEWSKWKTHVKDKLDEHIWKTREVSGRAKEWIKYTDKMEKKFSKENKKHCKNWEKKANSSFKKWEGDFTKKWISNKQWNSWCKELEDQI</sequence>
<gene>
    <name evidence="2" type="ORF">AK88_02083</name>
</gene>
<name>A0A0D9QND1_PLAFR</name>
<accession>A0A0D9QND1</accession>
<dbReference type="RefSeq" id="XP_012335140.1">
    <property type="nucleotide sequence ID" value="XM_012479717.1"/>
</dbReference>
<dbReference type="Pfam" id="PF12319">
    <property type="entry name" value="TryThrA_C"/>
    <property type="match status" value="1"/>
</dbReference>